<accession>A0A915J406</accession>
<dbReference type="WBParaSite" id="nRc.2.0.1.t20437-RA">
    <property type="protein sequence ID" value="nRc.2.0.1.t20437-RA"/>
    <property type="gene ID" value="nRc.2.0.1.g20437"/>
</dbReference>
<dbReference type="AlphaFoldDB" id="A0A915J406"/>
<reference evidence="2" key="1">
    <citation type="submission" date="2022-11" db="UniProtKB">
        <authorList>
            <consortium name="WormBaseParasite"/>
        </authorList>
    </citation>
    <scope>IDENTIFICATION</scope>
</reference>
<keyword evidence="1" id="KW-1185">Reference proteome</keyword>
<sequence length="179" mass="21054">MHYPPNINLNIEFFQLRTMQEMGLINFFGPLNFHITMAIRLRATNASLSLYQYFREHFHLSYRELMPPESHAVASLILQWVRPWAEQLGCIDAVHTAYISLFLNEAHSLDNPHCLIQAYNTAIGLIDSWIAYLQYVPFPLLPKTIHLYQIYLQYHSETNHPLLMLCRHVHLGQWNLLLP</sequence>
<protein>
    <submittedName>
        <fullName evidence="2">Uncharacterized protein</fullName>
    </submittedName>
</protein>
<evidence type="ECO:0000313" key="2">
    <source>
        <dbReference type="WBParaSite" id="nRc.2.0.1.t20437-RA"/>
    </source>
</evidence>
<name>A0A915J406_ROMCU</name>
<dbReference type="Proteomes" id="UP000887565">
    <property type="component" value="Unplaced"/>
</dbReference>
<evidence type="ECO:0000313" key="1">
    <source>
        <dbReference type="Proteomes" id="UP000887565"/>
    </source>
</evidence>
<proteinExistence type="predicted"/>
<organism evidence="1 2">
    <name type="scientific">Romanomermis culicivorax</name>
    <name type="common">Nematode worm</name>
    <dbReference type="NCBI Taxonomy" id="13658"/>
    <lineage>
        <taxon>Eukaryota</taxon>
        <taxon>Metazoa</taxon>
        <taxon>Ecdysozoa</taxon>
        <taxon>Nematoda</taxon>
        <taxon>Enoplea</taxon>
        <taxon>Dorylaimia</taxon>
        <taxon>Mermithida</taxon>
        <taxon>Mermithoidea</taxon>
        <taxon>Mermithidae</taxon>
        <taxon>Romanomermis</taxon>
    </lineage>
</organism>